<dbReference type="EMBL" id="UYSU01048352">
    <property type="protein sequence ID" value="VDM06003.1"/>
    <property type="molecule type" value="Genomic_DNA"/>
</dbReference>
<proteinExistence type="predicted"/>
<dbReference type="AlphaFoldDB" id="A0A183TT20"/>
<evidence type="ECO:0000313" key="1">
    <source>
        <dbReference type="EMBL" id="VDM06003.1"/>
    </source>
</evidence>
<dbReference type="WBParaSite" id="SSLN_0002035001-mRNA-1">
    <property type="protein sequence ID" value="SSLN_0002035001-mRNA-1"/>
    <property type="gene ID" value="SSLN_0002035001"/>
</dbReference>
<dbReference type="Proteomes" id="UP000275846">
    <property type="component" value="Unassembled WGS sequence"/>
</dbReference>
<evidence type="ECO:0000313" key="3">
    <source>
        <dbReference type="WBParaSite" id="SSLN_0002035001-mRNA-1"/>
    </source>
</evidence>
<name>A0A183TT20_SCHSO</name>
<protein>
    <submittedName>
        <fullName evidence="3">UDENN domain-containing protein</fullName>
    </submittedName>
</protein>
<organism evidence="3">
    <name type="scientific">Schistocephalus solidus</name>
    <name type="common">Tapeworm</name>
    <dbReference type="NCBI Taxonomy" id="70667"/>
    <lineage>
        <taxon>Eukaryota</taxon>
        <taxon>Metazoa</taxon>
        <taxon>Spiralia</taxon>
        <taxon>Lophotrochozoa</taxon>
        <taxon>Platyhelminthes</taxon>
        <taxon>Cestoda</taxon>
        <taxon>Eucestoda</taxon>
        <taxon>Diphyllobothriidea</taxon>
        <taxon>Diphyllobothriidae</taxon>
        <taxon>Schistocephalus</taxon>
    </lineage>
</organism>
<reference evidence="3" key="1">
    <citation type="submission" date="2016-06" db="UniProtKB">
        <authorList>
            <consortium name="WormBaseParasite"/>
        </authorList>
    </citation>
    <scope>IDENTIFICATION</scope>
</reference>
<accession>A0A183TT20</accession>
<dbReference type="OrthoDB" id="6298785at2759"/>
<reference evidence="1 2" key="2">
    <citation type="submission" date="2018-11" db="EMBL/GenBank/DDBJ databases">
        <authorList>
            <consortium name="Pathogen Informatics"/>
        </authorList>
    </citation>
    <scope>NUCLEOTIDE SEQUENCE [LARGE SCALE GENOMIC DNA]</scope>
    <source>
        <strain evidence="1 2">NST_G2</strain>
    </source>
</reference>
<evidence type="ECO:0000313" key="2">
    <source>
        <dbReference type="Proteomes" id="UP000275846"/>
    </source>
</evidence>
<sequence length="127" mass="14159">MSVSSIGNADPRLLITVTVQSIEKDTGEDLPGVVEQRDAYVIITELPAPLPLLEMDDGRIFEILRNFSLAPHLLEECCELCHQPGPPFLDFWLDCVGSQSFTAGNLLHGSYGFWYGRRQIQVSRPKA</sequence>
<keyword evidence="2" id="KW-1185">Reference proteome</keyword>
<gene>
    <name evidence="1" type="ORF">SSLN_LOCUS19617</name>
</gene>